<organism evidence="4 5">
    <name type="scientific">Musa acuminata subsp. malaccensis</name>
    <name type="common">Wild banana</name>
    <name type="synonym">Musa malaccensis</name>
    <dbReference type="NCBI Taxonomy" id="214687"/>
    <lineage>
        <taxon>Eukaryota</taxon>
        <taxon>Viridiplantae</taxon>
        <taxon>Streptophyta</taxon>
        <taxon>Embryophyta</taxon>
        <taxon>Tracheophyta</taxon>
        <taxon>Spermatophyta</taxon>
        <taxon>Magnoliopsida</taxon>
        <taxon>Liliopsida</taxon>
        <taxon>Zingiberales</taxon>
        <taxon>Musaceae</taxon>
        <taxon>Musa</taxon>
    </lineage>
</organism>
<dbReference type="EMBL" id="HG996473">
    <property type="protein sequence ID" value="CAG1855696.1"/>
    <property type="molecule type" value="Genomic_DNA"/>
</dbReference>
<feature type="coiled-coil region" evidence="1">
    <location>
        <begin position="36"/>
        <end position="80"/>
    </location>
</feature>
<proteinExistence type="predicted"/>
<dbReference type="FunCoup" id="A0A804JSG2">
    <property type="interactions" value="2259"/>
</dbReference>
<dbReference type="OrthoDB" id="993453at2759"/>
<evidence type="ECO:0000313" key="4">
    <source>
        <dbReference type="EnsemblPlants" id="Ma07_p05380.1"/>
    </source>
</evidence>
<evidence type="ECO:0000256" key="2">
    <source>
        <dbReference type="SAM" id="MobiDB-lite"/>
    </source>
</evidence>
<dbReference type="PANTHER" id="PTHR34807:SF3">
    <property type="entry name" value="OS08G0270800 PROTEIN"/>
    <property type="match status" value="1"/>
</dbReference>
<keyword evidence="1" id="KW-0175">Coiled coil</keyword>
<dbReference type="OMA" id="MMNPTHA"/>
<reference evidence="3" key="1">
    <citation type="submission" date="2021-03" db="EMBL/GenBank/DDBJ databases">
        <authorList>
            <consortium name="Genoscope - CEA"/>
            <person name="William W."/>
        </authorList>
    </citation>
    <scope>NUCLEOTIDE SEQUENCE</scope>
    <source>
        <strain evidence="3">Doubled-haploid Pahang</strain>
    </source>
</reference>
<accession>A0A804JSG2</accession>
<feature type="compositionally biased region" description="Polar residues" evidence="2">
    <location>
        <begin position="11"/>
        <end position="21"/>
    </location>
</feature>
<dbReference type="PANTHER" id="PTHR34807">
    <property type="entry name" value="OS08G0270800 PROTEIN"/>
    <property type="match status" value="1"/>
</dbReference>
<dbReference type="Gramene" id="Ma07_t05380.1">
    <property type="protein sequence ID" value="Ma07_p05380.1"/>
    <property type="gene ID" value="Ma07_g05380"/>
</dbReference>
<feature type="region of interest" description="Disordered" evidence="2">
    <location>
        <begin position="1"/>
        <end position="24"/>
    </location>
</feature>
<evidence type="ECO:0000256" key="1">
    <source>
        <dbReference type="SAM" id="Coils"/>
    </source>
</evidence>
<gene>
    <name evidence="3" type="ORF">GSMUA_49420.1</name>
</gene>
<dbReference type="EnsemblPlants" id="Ma07_t05380.1">
    <property type="protein sequence ID" value="Ma07_p05380.1"/>
    <property type="gene ID" value="Ma07_g05380"/>
</dbReference>
<dbReference type="Proteomes" id="UP000012960">
    <property type="component" value="Unplaced"/>
</dbReference>
<sequence length="206" mass="23506">MLMKKGKRSAMESSPPSTYYPVSQEAKTRFRHQSLLQDYENLLKETEAKRRKLQKVDQKKLKLLAEIKFLQRKYESLSMNPSRKAPLRLNKKPQSISSQLFMIDQPPNSSFQFPAKDQSSIVRDASFRSTPAVIDLNQVSLSIGEGLDEQQVSLGPAKADKLRKSLMDCDDVANDLKPLICRDVGRGSNRVVKRKITWQDQVALRV</sequence>
<reference evidence="4" key="2">
    <citation type="submission" date="2021-05" db="UniProtKB">
        <authorList>
            <consortium name="EnsemblPlants"/>
        </authorList>
    </citation>
    <scope>IDENTIFICATION</scope>
    <source>
        <strain evidence="4">subsp. malaccensis</strain>
    </source>
</reference>
<protein>
    <submittedName>
        <fullName evidence="3">(wild Malaysian banana) hypothetical protein</fullName>
    </submittedName>
</protein>
<dbReference type="AlphaFoldDB" id="A0A804JSG2"/>
<evidence type="ECO:0000313" key="3">
    <source>
        <dbReference type="EMBL" id="CAG1855696.1"/>
    </source>
</evidence>
<keyword evidence="5" id="KW-1185">Reference proteome</keyword>
<evidence type="ECO:0000313" key="5">
    <source>
        <dbReference type="Proteomes" id="UP000012960"/>
    </source>
</evidence>
<name>A0A804JSG2_MUSAM</name>